<proteinExistence type="predicted"/>
<keyword evidence="2" id="KW-1185">Reference proteome</keyword>
<name>A0A158KSH2_9BURK</name>
<accession>A0A158KSH2</accession>
<gene>
    <name evidence="1" type="ORF">AWB68_07176</name>
</gene>
<organism evidence="1 2">
    <name type="scientific">Caballeronia choica</name>
    <dbReference type="NCBI Taxonomy" id="326476"/>
    <lineage>
        <taxon>Bacteria</taxon>
        <taxon>Pseudomonadati</taxon>
        <taxon>Pseudomonadota</taxon>
        <taxon>Betaproteobacteria</taxon>
        <taxon>Burkholderiales</taxon>
        <taxon>Burkholderiaceae</taxon>
        <taxon>Caballeronia</taxon>
    </lineage>
</organism>
<dbReference type="EMBL" id="FCON02000152">
    <property type="protein sequence ID" value="SAL84126.1"/>
    <property type="molecule type" value="Genomic_DNA"/>
</dbReference>
<evidence type="ECO:0000313" key="2">
    <source>
        <dbReference type="Proteomes" id="UP000054770"/>
    </source>
</evidence>
<dbReference type="Proteomes" id="UP000054770">
    <property type="component" value="Unassembled WGS sequence"/>
</dbReference>
<evidence type="ECO:0000313" key="1">
    <source>
        <dbReference type="EMBL" id="SAL84126.1"/>
    </source>
</evidence>
<protein>
    <submittedName>
        <fullName evidence="1">Uncharacterized protein</fullName>
    </submittedName>
</protein>
<dbReference type="AlphaFoldDB" id="A0A158KSH2"/>
<sequence length="58" mass="6248">MESPPMRLSGKVTCADWSVAADTHEAEGGFGCTIRVEQHGSDGVLFEHNFEQGLGKRA</sequence>
<comment type="caution">
    <text evidence="1">The sequence shown here is derived from an EMBL/GenBank/DDBJ whole genome shotgun (WGS) entry which is preliminary data.</text>
</comment>
<reference evidence="1" key="1">
    <citation type="submission" date="2016-01" db="EMBL/GenBank/DDBJ databases">
        <authorList>
            <person name="Peeters C."/>
        </authorList>
    </citation>
    <scope>NUCLEOTIDE SEQUENCE [LARGE SCALE GENOMIC DNA]</scope>
    <source>
        <strain evidence="1">LMG 22940</strain>
    </source>
</reference>